<dbReference type="Proteomes" id="UP001283361">
    <property type="component" value="Unassembled WGS sequence"/>
</dbReference>
<reference evidence="1" key="1">
    <citation type="journal article" date="2023" name="G3 (Bethesda)">
        <title>A reference genome for the long-term kleptoplast-retaining sea slug Elysia crispata morphotype clarki.</title>
        <authorList>
            <person name="Eastman K.E."/>
            <person name="Pendleton A.L."/>
            <person name="Shaikh M.A."/>
            <person name="Suttiyut T."/>
            <person name="Ogas R."/>
            <person name="Tomko P."/>
            <person name="Gavelis G."/>
            <person name="Widhalm J.R."/>
            <person name="Wisecaver J.H."/>
        </authorList>
    </citation>
    <scope>NUCLEOTIDE SEQUENCE</scope>
    <source>
        <strain evidence="1">ECLA1</strain>
    </source>
</reference>
<accession>A0AAE1A9P0</accession>
<gene>
    <name evidence="1" type="ORF">RRG08_031690</name>
</gene>
<proteinExistence type="predicted"/>
<dbReference type="EMBL" id="JAWDGP010002352">
    <property type="protein sequence ID" value="KAK3783849.1"/>
    <property type="molecule type" value="Genomic_DNA"/>
</dbReference>
<sequence length="88" mass="9527">MWGQVSQTSLTFRRSPGCSVLCVRARATLVSPYLCSLPHLSTYIGLSRRAGKEDDVPGFGSHLSRVVDPSSPTDILSRFPTSGRGDCK</sequence>
<evidence type="ECO:0000313" key="1">
    <source>
        <dbReference type="EMBL" id="KAK3783849.1"/>
    </source>
</evidence>
<name>A0AAE1A9P0_9GAST</name>
<organism evidence="1 2">
    <name type="scientific">Elysia crispata</name>
    <name type="common">lettuce slug</name>
    <dbReference type="NCBI Taxonomy" id="231223"/>
    <lineage>
        <taxon>Eukaryota</taxon>
        <taxon>Metazoa</taxon>
        <taxon>Spiralia</taxon>
        <taxon>Lophotrochozoa</taxon>
        <taxon>Mollusca</taxon>
        <taxon>Gastropoda</taxon>
        <taxon>Heterobranchia</taxon>
        <taxon>Euthyneura</taxon>
        <taxon>Panpulmonata</taxon>
        <taxon>Sacoglossa</taxon>
        <taxon>Placobranchoidea</taxon>
        <taxon>Plakobranchidae</taxon>
        <taxon>Elysia</taxon>
    </lineage>
</organism>
<dbReference type="AlphaFoldDB" id="A0AAE1A9P0"/>
<comment type="caution">
    <text evidence="1">The sequence shown here is derived from an EMBL/GenBank/DDBJ whole genome shotgun (WGS) entry which is preliminary data.</text>
</comment>
<keyword evidence="2" id="KW-1185">Reference proteome</keyword>
<protein>
    <submittedName>
        <fullName evidence="1">Uncharacterized protein</fullName>
    </submittedName>
</protein>
<evidence type="ECO:0000313" key="2">
    <source>
        <dbReference type="Proteomes" id="UP001283361"/>
    </source>
</evidence>